<name>A0ABW4YAF3_9GAMM</name>
<keyword evidence="2" id="KW-1185">Reference proteome</keyword>
<dbReference type="EMBL" id="JBHUHX010000031">
    <property type="protein sequence ID" value="MFD2112570.1"/>
    <property type="molecule type" value="Genomic_DNA"/>
</dbReference>
<evidence type="ECO:0000313" key="1">
    <source>
        <dbReference type="EMBL" id="MFD2112570.1"/>
    </source>
</evidence>
<evidence type="ECO:0000313" key="2">
    <source>
        <dbReference type="Proteomes" id="UP001597337"/>
    </source>
</evidence>
<dbReference type="Proteomes" id="UP001597337">
    <property type="component" value="Unassembled WGS sequence"/>
</dbReference>
<gene>
    <name evidence="1" type="ORF">ACFSJC_12035</name>
</gene>
<evidence type="ECO:0008006" key="3">
    <source>
        <dbReference type="Google" id="ProtNLM"/>
    </source>
</evidence>
<protein>
    <recommendedName>
        <fullName evidence="3">Phage tail protein</fullName>
    </recommendedName>
</protein>
<reference evidence="2" key="1">
    <citation type="journal article" date="2019" name="Int. J. Syst. Evol. Microbiol.">
        <title>The Global Catalogue of Microorganisms (GCM) 10K type strain sequencing project: providing services to taxonomists for standard genome sequencing and annotation.</title>
        <authorList>
            <consortium name="The Broad Institute Genomics Platform"/>
            <consortium name="The Broad Institute Genome Sequencing Center for Infectious Disease"/>
            <person name="Wu L."/>
            <person name="Ma J."/>
        </authorList>
    </citation>
    <scope>NUCLEOTIDE SEQUENCE [LARGE SCALE GENOMIC DNA]</scope>
    <source>
        <strain evidence="2">KACC 12597</strain>
    </source>
</reference>
<sequence>MALGTCVDLVTAKGTKVSIGDALPATFDASGYGGVSWTEIGMIESVGEFGPDASIGSFTPIGTGIACKFMGTTDNGEIALSIARTSDSGLAALLAHQGQAANLPFSVELSSGDLYYFPGLTRSAKVSVGTGDDVVKINATVVINGSIVSA</sequence>
<organism evidence="1 2">
    <name type="scientific">Thiorhodococcus fuscus</name>
    <dbReference type="NCBI Taxonomy" id="527200"/>
    <lineage>
        <taxon>Bacteria</taxon>
        <taxon>Pseudomonadati</taxon>
        <taxon>Pseudomonadota</taxon>
        <taxon>Gammaproteobacteria</taxon>
        <taxon>Chromatiales</taxon>
        <taxon>Chromatiaceae</taxon>
        <taxon>Thiorhodococcus</taxon>
    </lineage>
</organism>
<comment type="caution">
    <text evidence="1">The sequence shown here is derived from an EMBL/GenBank/DDBJ whole genome shotgun (WGS) entry which is preliminary data.</text>
</comment>
<proteinExistence type="predicted"/>
<dbReference type="Gene3D" id="4.10.410.40">
    <property type="match status" value="1"/>
</dbReference>
<accession>A0ABW4YAF3</accession>
<dbReference type="RefSeq" id="WP_386026964.1">
    <property type="nucleotide sequence ID" value="NZ_JBHUHX010000031.1"/>
</dbReference>